<evidence type="ECO:0000313" key="4">
    <source>
        <dbReference type="Proteomes" id="UP001198983"/>
    </source>
</evidence>
<dbReference type="CDD" id="cd08579">
    <property type="entry name" value="GDPD_memb_like"/>
    <property type="match status" value="1"/>
</dbReference>
<dbReference type="RefSeq" id="WP_228415667.1">
    <property type="nucleotide sequence ID" value="NZ_CP081135.1"/>
</dbReference>
<keyword evidence="1" id="KW-0812">Transmembrane</keyword>
<dbReference type="SUPFAM" id="SSF51695">
    <property type="entry name" value="PLC-like phosphodiesterases"/>
    <property type="match status" value="1"/>
</dbReference>
<keyword evidence="4" id="KW-1185">Reference proteome</keyword>
<dbReference type="Pfam" id="PF03009">
    <property type="entry name" value="GDPD"/>
    <property type="match status" value="1"/>
</dbReference>
<evidence type="ECO:0000313" key="3">
    <source>
        <dbReference type="EMBL" id="UEL47179.1"/>
    </source>
</evidence>
<keyword evidence="1" id="KW-1133">Transmembrane helix</keyword>
<feature type="transmembrane region" description="Helical" evidence="1">
    <location>
        <begin position="219"/>
        <end position="250"/>
    </location>
</feature>
<sequence length="594" mass="67804">MDFLSIKEIVKNTISYTNKKKRDYIKLFISIQIFSLCVSMVILKISFNIFLKISNLDNINNSNIITLFKNPESILGLILLFTLAVIVVYLEFSLSVTVIITDQKGIRVSIKDIIKLSFKNMKKILGVQLIPLFLYFLLMIPLAELGLNSLITGSISIPDFIIGSLLKSKAGSILYMVAMILVIYINIRLIFVIPLIIGRNITAFQAVKQSMELTKKKSIFLLLSLFILEVLLAIGSILIILLLFGIIIILENTKILYNSISIGIMLTLIQIVIFFTTILAKVLLLQGLIYILNKNNLLDLEYKSSLLNKNKKLSTLFNISAVIFIIITIIFNVSQISNPDYYIKTKVIAHRGYVAKGVENSITSIKEAAKFKPDYVEIDIMQTKDKEFVVTHDSNLKRLTGKNINVWQHNLRDLTKLTLKQGQFTDKVSSLDEVIVEAKKLGIKLNIEVKYSGNESRDMIDVFIKKLRQYHVEDEFIVQSLSLPYMEEINEKAPEIKVGYIIPIQFGNFGKDNIDFIVIEESSYKKSLVNEAHKNGKEVYVWTVNKEQNIRKYLMDNCDGIITDKLELVEQVKKDLKENTKFTDRVVQLLKQLS</sequence>
<accession>A0AAX2ZGJ8</accession>
<dbReference type="KEGG" id="tem:JW646_16315"/>
<evidence type="ECO:0000259" key="2">
    <source>
        <dbReference type="PROSITE" id="PS51704"/>
    </source>
</evidence>
<dbReference type="Pfam" id="PF10110">
    <property type="entry name" value="GPDPase_memb"/>
    <property type="match status" value="1"/>
</dbReference>
<feature type="transmembrane region" description="Helical" evidence="1">
    <location>
        <begin position="124"/>
        <end position="143"/>
    </location>
</feature>
<feature type="transmembrane region" description="Helical" evidence="1">
    <location>
        <begin position="173"/>
        <end position="198"/>
    </location>
</feature>
<name>A0AAX2ZGJ8_9FIRM</name>
<feature type="transmembrane region" description="Helical" evidence="1">
    <location>
        <begin position="27"/>
        <end position="53"/>
    </location>
</feature>
<reference evidence="3 4" key="1">
    <citation type="journal article" date="2023" name="Int. J. Syst. Evol. Microbiol.">
        <title>Terrisporobacter hibernicus sp. nov., isolated from bovine faeces in Northern Ireland.</title>
        <authorList>
            <person name="Mitchell M."/>
            <person name="Nguyen S.V."/>
            <person name="Connor M."/>
            <person name="Fairley D.J."/>
            <person name="Donoghue O."/>
            <person name="Marshall H."/>
            <person name="Koolman L."/>
            <person name="McMullan G."/>
            <person name="Schaffer K.E."/>
            <person name="McGrath J.W."/>
            <person name="Fanning S."/>
        </authorList>
    </citation>
    <scope>NUCLEOTIDE SEQUENCE [LARGE SCALE GENOMIC DNA]</scope>
    <source>
        <strain evidence="3 4">MCA3</strain>
    </source>
</reference>
<dbReference type="Proteomes" id="UP001198983">
    <property type="component" value="Chromosome"/>
</dbReference>
<dbReference type="InterPro" id="IPR018476">
    <property type="entry name" value="GlyceroP-diester-Pdiesterase_M"/>
</dbReference>
<dbReference type="InterPro" id="IPR030395">
    <property type="entry name" value="GP_PDE_dom"/>
</dbReference>
<feature type="transmembrane region" description="Helical" evidence="1">
    <location>
        <begin position="262"/>
        <end position="292"/>
    </location>
</feature>
<dbReference type="Gene3D" id="3.20.20.190">
    <property type="entry name" value="Phosphatidylinositol (PI) phosphodiesterase"/>
    <property type="match status" value="1"/>
</dbReference>
<dbReference type="GO" id="GO:0006629">
    <property type="term" value="P:lipid metabolic process"/>
    <property type="evidence" value="ECO:0007669"/>
    <property type="project" value="InterPro"/>
</dbReference>
<feature type="transmembrane region" description="Helical" evidence="1">
    <location>
        <begin position="313"/>
        <end position="333"/>
    </location>
</feature>
<proteinExistence type="predicted"/>
<dbReference type="PANTHER" id="PTHR46211">
    <property type="entry name" value="GLYCEROPHOSPHORYL DIESTER PHOSPHODIESTERASE"/>
    <property type="match status" value="1"/>
</dbReference>
<feature type="domain" description="GP-PDE" evidence="2">
    <location>
        <begin position="345"/>
        <end position="573"/>
    </location>
</feature>
<protein>
    <submittedName>
        <fullName evidence="3">Glycerophosphodiester phosphodiesterase</fullName>
    </submittedName>
</protein>
<feature type="transmembrane region" description="Helical" evidence="1">
    <location>
        <begin position="73"/>
        <end position="101"/>
    </location>
</feature>
<dbReference type="PROSITE" id="PS51704">
    <property type="entry name" value="GP_PDE"/>
    <property type="match status" value="1"/>
</dbReference>
<keyword evidence="1" id="KW-0472">Membrane</keyword>
<dbReference type="AlphaFoldDB" id="A0AAX2ZGJ8"/>
<organism evidence="3 4">
    <name type="scientific">Terrisporobacter hibernicus</name>
    <dbReference type="NCBI Taxonomy" id="2813371"/>
    <lineage>
        <taxon>Bacteria</taxon>
        <taxon>Bacillati</taxon>
        <taxon>Bacillota</taxon>
        <taxon>Clostridia</taxon>
        <taxon>Peptostreptococcales</taxon>
        <taxon>Peptostreptococcaceae</taxon>
        <taxon>Terrisporobacter</taxon>
    </lineage>
</organism>
<dbReference type="GO" id="GO:0008081">
    <property type="term" value="F:phosphoric diester hydrolase activity"/>
    <property type="evidence" value="ECO:0007669"/>
    <property type="project" value="InterPro"/>
</dbReference>
<dbReference type="EMBL" id="CP081135">
    <property type="protein sequence ID" value="UEL47179.1"/>
    <property type="molecule type" value="Genomic_DNA"/>
</dbReference>
<evidence type="ECO:0000256" key="1">
    <source>
        <dbReference type="SAM" id="Phobius"/>
    </source>
</evidence>
<gene>
    <name evidence="3" type="ORF">JW646_16315</name>
</gene>
<dbReference type="InterPro" id="IPR017946">
    <property type="entry name" value="PLC-like_Pdiesterase_TIM-brl"/>
</dbReference>
<dbReference type="PANTHER" id="PTHR46211:SF8">
    <property type="entry name" value="PHOSPHODIESTERASE"/>
    <property type="match status" value="1"/>
</dbReference>